<dbReference type="Proteomes" id="UP000092952">
    <property type="component" value="Chromosome"/>
</dbReference>
<dbReference type="KEGG" id="gbi:PG2T_12675"/>
<evidence type="ECO:0000313" key="3">
    <source>
        <dbReference type="Proteomes" id="UP000092952"/>
    </source>
</evidence>
<dbReference type="Pfam" id="PF20549">
    <property type="entry name" value="DUF6763"/>
    <property type="match status" value="1"/>
</dbReference>
<organism evidence="2 3">
    <name type="scientific">Immundisolibacter cernigliae</name>
    <dbReference type="NCBI Taxonomy" id="1810504"/>
    <lineage>
        <taxon>Bacteria</taxon>
        <taxon>Pseudomonadati</taxon>
        <taxon>Pseudomonadota</taxon>
        <taxon>Gammaproteobacteria</taxon>
        <taxon>Immundisolibacterales</taxon>
        <taxon>Immundisolibacteraceae</taxon>
        <taxon>Immundisolibacter</taxon>
    </lineage>
</organism>
<dbReference type="InParanoid" id="A0A1B1YVY8"/>
<dbReference type="EMBL" id="CP014671">
    <property type="protein sequence ID" value="ANX04942.1"/>
    <property type="molecule type" value="Genomic_DNA"/>
</dbReference>
<evidence type="ECO:0000256" key="1">
    <source>
        <dbReference type="SAM" id="MobiDB-lite"/>
    </source>
</evidence>
<name>A0A1B1YVY8_9GAMM</name>
<reference evidence="3" key="1">
    <citation type="submission" date="2016-03" db="EMBL/GenBank/DDBJ databases">
        <title>Complete genome sequence of Solimmundus cernigliae, representing a novel lineage of polycyclic aromatic hydrocarbon degraders within the Gammaproteobacteria.</title>
        <authorList>
            <person name="Singleton D.R."/>
            <person name="Dickey A.N."/>
            <person name="Scholl E.H."/>
            <person name="Wright F.A."/>
            <person name="Aitken M.D."/>
        </authorList>
    </citation>
    <scope>NUCLEOTIDE SEQUENCE [LARGE SCALE GENOMIC DNA]</scope>
    <source>
        <strain evidence="3">TR3.2</strain>
    </source>
</reference>
<feature type="compositionally biased region" description="Acidic residues" evidence="1">
    <location>
        <begin position="109"/>
        <end position="120"/>
    </location>
</feature>
<keyword evidence="3" id="KW-1185">Reference proteome</keyword>
<feature type="compositionally biased region" description="Acidic residues" evidence="1">
    <location>
        <begin position="71"/>
        <end position="93"/>
    </location>
</feature>
<evidence type="ECO:0000313" key="2">
    <source>
        <dbReference type="EMBL" id="ANX04942.1"/>
    </source>
</evidence>
<proteinExistence type="predicted"/>
<dbReference type="RefSeq" id="WP_068806152.1">
    <property type="nucleotide sequence ID" value="NZ_CP014671.1"/>
</dbReference>
<dbReference type="AlphaFoldDB" id="A0A1B1YVY8"/>
<feature type="compositionally biased region" description="Basic and acidic residues" evidence="1">
    <location>
        <begin position="94"/>
        <end position="108"/>
    </location>
</feature>
<dbReference type="STRING" id="1810504.PG2T_12675"/>
<dbReference type="InterPro" id="IPR046651">
    <property type="entry name" value="DUF6763"/>
</dbReference>
<feature type="region of interest" description="Disordered" evidence="1">
    <location>
        <begin position="58"/>
        <end position="120"/>
    </location>
</feature>
<gene>
    <name evidence="2" type="ORF">PG2T_12675</name>
</gene>
<sequence>MSYDMDPIVGNWYQHVEKGLDFEVVAVDEETASVEIQYVDGTLDEIPLDDWYEIDLEPAEPPEDWTGPLDAVDEEEEEEPEIGVPEDDWDEPDAEARPRGRRAARDDDLPPEELGGDWDE</sequence>
<dbReference type="OrthoDB" id="7062948at2"/>
<accession>A0A1B1YVY8</accession>
<protein>
    <submittedName>
        <fullName evidence="2">Uncharacterized protein</fullName>
    </submittedName>
</protein>